<comment type="function">
    <text evidence="1">Component of the EKC/KEOPS complex that is required for the formation of a threonylcarbamoyl group on adenosine at position 37 (t(6)A37) in tRNAs that read codons beginning with adenine. The complex is probably involved in the transfer of the threonylcarbamoyl moiety of threonylcarbamoyl-AMP (TC-AMP) to the N6 group of A37. BUD32 has ATPase activity in the context of the EKC/KEOPS complex and likely plays a supporting role to the catalytic subunit KAE1. The EKC/KEOPS complex also promotes both telomere uncapping and telomere elongation. The complex is required for efficient recruitment of transcriptional coactivators.</text>
</comment>
<evidence type="ECO:0000256" key="15">
    <source>
        <dbReference type="ARBA" id="ARBA00048679"/>
    </source>
</evidence>
<evidence type="ECO:0000259" key="16">
    <source>
        <dbReference type="PROSITE" id="PS50011"/>
    </source>
</evidence>
<dbReference type="InterPro" id="IPR011009">
    <property type="entry name" value="Kinase-like_dom_sf"/>
</dbReference>
<dbReference type="GO" id="GO:0008033">
    <property type="term" value="P:tRNA processing"/>
    <property type="evidence" value="ECO:0007669"/>
    <property type="project" value="UniProtKB-KW"/>
</dbReference>
<keyword evidence="13" id="KW-0539">Nucleus</keyword>
<accession>F4P338</accession>
<evidence type="ECO:0000256" key="2">
    <source>
        <dbReference type="ARBA" id="ARBA00004123"/>
    </source>
</evidence>
<evidence type="ECO:0000256" key="5">
    <source>
        <dbReference type="ARBA" id="ARBA00022527"/>
    </source>
</evidence>
<keyword evidence="6" id="KW-0597">Phosphoprotein</keyword>
<dbReference type="GO" id="GO:0070525">
    <property type="term" value="P:tRNA threonylcarbamoyladenosine metabolic process"/>
    <property type="evidence" value="ECO:0000318"/>
    <property type="project" value="GO_Central"/>
</dbReference>
<keyword evidence="10" id="KW-0418">Kinase</keyword>
<evidence type="ECO:0000256" key="1">
    <source>
        <dbReference type="ARBA" id="ARBA00003747"/>
    </source>
</evidence>
<keyword evidence="11" id="KW-0378">Hydrolase</keyword>
<keyword evidence="8" id="KW-0819">tRNA processing</keyword>
<dbReference type="PROSITE" id="PS50011">
    <property type="entry name" value="PROTEIN_KINASE_DOM"/>
    <property type="match status" value="1"/>
</dbReference>
<dbReference type="GO" id="GO:0000408">
    <property type="term" value="C:EKC/KEOPS complex"/>
    <property type="evidence" value="ECO:0000318"/>
    <property type="project" value="GO_Central"/>
</dbReference>
<dbReference type="FunCoup" id="F4P338">
    <property type="interactions" value="255"/>
</dbReference>
<name>F4P338_BATDJ</name>
<dbReference type="FunFam" id="3.30.200.20:FF:000201">
    <property type="entry name" value="TP53-regulating kinase isoform X1"/>
    <property type="match status" value="1"/>
</dbReference>
<dbReference type="InterPro" id="IPR022495">
    <property type="entry name" value="Bud32"/>
</dbReference>
<dbReference type="GeneID" id="18239933"/>
<dbReference type="EC" id="2.7.11.1" evidence="4"/>
<keyword evidence="12" id="KW-0067">ATP-binding</keyword>
<reference evidence="17 18" key="1">
    <citation type="submission" date="2009-12" db="EMBL/GenBank/DDBJ databases">
        <title>The draft genome of Batrachochytrium dendrobatidis.</title>
        <authorList>
            <consortium name="US DOE Joint Genome Institute (JGI-PGF)"/>
            <person name="Kuo A."/>
            <person name="Salamov A."/>
            <person name="Schmutz J."/>
            <person name="Lucas S."/>
            <person name="Pitluck S."/>
            <person name="Rosenblum E."/>
            <person name="Stajich J."/>
            <person name="Eisen M."/>
            <person name="Grigoriev I.V."/>
        </authorList>
    </citation>
    <scope>NUCLEOTIDE SEQUENCE [LARGE SCALE GENOMIC DNA]</scope>
    <source>
        <strain evidence="18">JAM81 / FGSC 10211</strain>
    </source>
</reference>
<evidence type="ECO:0000256" key="14">
    <source>
        <dbReference type="ARBA" id="ARBA00047899"/>
    </source>
</evidence>
<dbReference type="RefSeq" id="XP_006679073.1">
    <property type="nucleotide sequence ID" value="XM_006679010.1"/>
</dbReference>
<evidence type="ECO:0000256" key="9">
    <source>
        <dbReference type="ARBA" id="ARBA00022741"/>
    </source>
</evidence>
<dbReference type="PANTHER" id="PTHR12209:SF0">
    <property type="entry name" value="EKC_KEOPS COMPLEX SUBUNIT TP53RK"/>
    <property type="match status" value="1"/>
</dbReference>
<evidence type="ECO:0000256" key="10">
    <source>
        <dbReference type="ARBA" id="ARBA00022777"/>
    </source>
</evidence>
<keyword evidence="5" id="KW-0723">Serine/threonine-protein kinase</keyword>
<comment type="catalytic activity">
    <reaction evidence="15">
        <text>L-seryl-[protein] + ATP = O-phospho-L-seryl-[protein] + ADP + H(+)</text>
        <dbReference type="Rhea" id="RHEA:17989"/>
        <dbReference type="Rhea" id="RHEA-COMP:9863"/>
        <dbReference type="Rhea" id="RHEA-COMP:11604"/>
        <dbReference type="ChEBI" id="CHEBI:15378"/>
        <dbReference type="ChEBI" id="CHEBI:29999"/>
        <dbReference type="ChEBI" id="CHEBI:30616"/>
        <dbReference type="ChEBI" id="CHEBI:83421"/>
        <dbReference type="ChEBI" id="CHEBI:456216"/>
        <dbReference type="EC" id="2.7.11.1"/>
    </reaction>
</comment>
<comment type="similarity">
    <text evidence="3">Belongs to the protein kinase superfamily. BUD32 family.</text>
</comment>
<dbReference type="FunFam" id="1.10.510.10:FF:000323">
    <property type="entry name" value="TP53-regulating kinase, putative"/>
    <property type="match status" value="1"/>
</dbReference>
<dbReference type="AlphaFoldDB" id="F4P338"/>
<dbReference type="GO" id="GO:0004674">
    <property type="term" value="F:protein serine/threonine kinase activity"/>
    <property type="evidence" value="ECO:0000318"/>
    <property type="project" value="GO_Central"/>
</dbReference>
<evidence type="ECO:0000256" key="11">
    <source>
        <dbReference type="ARBA" id="ARBA00022801"/>
    </source>
</evidence>
<dbReference type="GO" id="GO:0005829">
    <property type="term" value="C:cytosol"/>
    <property type="evidence" value="ECO:0000318"/>
    <property type="project" value="GO_Central"/>
</dbReference>
<evidence type="ECO:0000313" key="18">
    <source>
        <dbReference type="Proteomes" id="UP000007241"/>
    </source>
</evidence>
<dbReference type="SMART" id="SM00220">
    <property type="entry name" value="S_TKc"/>
    <property type="match status" value="1"/>
</dbReference>
<dbReference type="OMA" id="HKLYMEY"/>
<keyword evidence="7" id="KW-0808">Transferase</keyword>
<dbReference type="Pfam" id="PF00069">
    <property type="entry name" value="Pkinase"/>
    <property type="match status" value="1"/>
</dbReference>
<dbReference type="GO" id="GO:0005634">
    <property type="term" value="C:nucleus"/>
    <property type="evidence" value="ECO:0000318"/>
    <property type="project" value="GO_Central"/>
</dbReference>
<evidence type="ECO:0000256" key="13">
    <source>
        <dbReference type="ARBA" id="ARBA00023242"/>
    </source>
</evidence>
<evidence type="ECO:0000256" key="12">
    <source>
        <dbReference type="ARBA" id="ARBA00022840"/>
    </source>
</evidence>
<organism evidence="17 18">
    <name type="scientific">Batrachochytrium dendrobatidis (strain JAM81 / FGSC 10211)</name>
    <name type="common">Frog chytrid fungus</name>
    <dbReference type="NCBI Taxonomy" id="684364"/>
    <lineage>
        <taxon>Eukaryota</taxon>
        <taxon>Fungi</taxon>
        <taxon>Fungi incertae sedis</taxon>
        <taxon>Chytridiomycota</taxon>
        <taxon>Chytridiomycota incertae sedis</taxon>
        <taxon>Chytridiomycetes</taxon>
        <taxon>Rhizophydiales</taxon>
        <taxon>Rhizophydiales incertae sedis</taxon>
        <taxon>Batrachochytrium</taxon>
    </lineage>
</organism>
<evidence type="ECO:0000256" key="4">
    <source>
        <dbReference type="ARBA" id="ARBA00012513"/>
    </source>
</evidence>
<dbReference type="PROSITE" id="PS00109">
    <property type="entry name" value="PROTEIN_KINASE_TYR"/>
    <property type="match status" value="1"/>
</dbReference>
<comment type="catalytic activity">
    <reaction evidence="14">
        <text>L-threonyl-[protein] + ATP = O-phospho-L-threonyl-[protein] + ADP + H(+)</text>
        <dbReference type="Rhea" id="RHEA:46608"/>
        <dbReference type="Rhea" id="RHEA-COMP:11060"/>
        <dbReference type="Rhea" id="RHEA-COMP:11605"/>
        <dbReference type="ChEBI" id="CHEBI:15378"/>
        <dbReference type="ChEBI" id="CHEBI:30013"/>
        <dbReference type="ChEBI" id="CHEBI:30616"/>
        <dbReference type="ChEBI" id="CHEBI:61977"/>
        <dbReference type="ChEBI" id="CHEBI:456216"/>
        <dbReference type="EC" id="2.7.11.1"/>
    </reaction>
</comment>
<comment type="subcellular location">
    <subcellularLocation>
        <location evidence="2">Nucleus</location>
    </subcellularLocation>
</comment>
<proteinExistence type="inferred from homology"/>
<dbReference type="GO" id="GO:0005524">
    <property type="term" value="F:ATP binding"/>
    <property type="evidence" value="ECO:0007669"/>
    <property type="project" value="UniProtKB-KW"/>
</dbReference>
<dbReference type="OrthoDB" id="3399at2759"/>
<dbReference type="HOGENOM" id="CLU_063953_0_0_1"/>
<dbReference type="Gene3D" id="3.30.200.20">
    <property type="entry name" value="Phosphorylase Kinase, domain 1"/>
    <property type="match status" value="1"/>
</dbReference>
<protein>
    <recommendedName>
        <fullName evidence="4">non-specific serine/threonine protein kinase</fullName>
        <ecNumber evidence="4">2.7.11.1</ecNumber>
    </recommendedName>
</protein>
<dbReference type="EMBL" id="GL882884">
    <property type="protein sequence ID" value="EGF80161.1"/>
    <property type="molecule type" value="Genomic_DNA"/>
</dbReference>
<dbReference type="InParanoid" id="F4P338"/>
<dbReference type="GO" id="GO:0016787">
    <property type="term" value="F:hydrolase activity"/>
    <property type="evidence" value="ECO:0007669"/>
    <property type="project" value="UniProtKB-KW"/>
</dbReference>
<keyword evidence="9" id="KW-0547">Nucleotide-binding</keyword>
<dbReference type="InterPro" id="IPR008266">
    <property type="entry name" value="Tyr_kinase_AS"/>
</dbReference>
<dbReference type="NCBIfam" id="NF011463">
    <property type="entry name" value="PRK14879.1-4"/>
    <property type="match status" value="1"/>
</dbReference>
<dbReference type="InterPro" id="IPR000719">
    <property type="entry name" value="Prot_kinase_dom"/>
</dbReference>
<evidence type="ECO:0000313" key="17">
    <source>
        <dbReference type="EMBL" id="EGF80161.1"/>
    </source>
</evidence>
<evidence type="ECO:0000256" key="3">
    <source>
        <dbReference type="ARBA" id="ARBA00010630"/>
    </source>
</evidence>
<dbReference type="Proteomes" id="UP000007241">
    <property type="component" value="Unassembled WGS sequence"/>
</dbReference>
<evidence type="ECO:0000256" key="8">
    <source>
        <dbReference type="ARBA" id="ARBA00022694"/>
    </source>
</evidence>
<dbReference type="STRING" id="684364.F4P338"/>
<sequence>MSELKVLKQGAEARIYRCDFSGRPAIAKQRFRKTYRNPVLDQKLTAKRVVQEARCLHRLRKAGINTPALYLLDTVNNTIYMEYVDGETVRDVLCNTSGCTELKAIAESIGSDLAQMHDMDLIHGDLTTSNIIVRRDTRTLVWIDFGLSYASALTEDKGVDLYVLERAILSTHPNEAAELFEHIVECYKSKSKNAKQVLDKFEKVRRRGRKRTAFG</sequence>
<dbReference type="PANTHER" id="PTHR12209">
    <property type="entry name" value="NON-SPECIFIC SERINE/THREONINE PROTEIN KINASE"/>
    <property type="match status" value="1"/>
</dbReference>
<keyword evidence="18" id="KW-1185">Reference proteome</keyword>
<gene>
    <name evidence="17" type="ORF">BATDEDRAFT_30038</name>
</gene>
<dbReference type="NCBIfam" id="TIGR03724">
    <property type="entry name" value="arch_bud32"/>
    <property type="match status" value="1"/>
</dbReference>
<evidence type="ECO:0000256" key="7">
    <source>
        <dbReference type="ARBA" id="ARBA00022679"/>
    </source>
</evidence>
<dbReference type="SUPFAM" id="SSF56112">
    <property type="entry name" value="Protein kinase-like (PK-like)"/>
    <property type="match status" value="1"/>
</dbReference>
<evidence type="ECO:0000256" key="6">
    <source>
        <dbReference type="ARBA" id="ARBA00022553"/>
    </source>
</evidence>
<feature type="domain" description="Protein kinase" evidence="16">
    <location>
        <begin position="1"/>
        <end position="215"/>
    </location>
</feature>
<dbReference type="Gene3D" id="1.10.510.10">
    <property type="entry name" value="Transferase(Phosphotransferase) domain 1"/>
    <property type="match status" value="1"/>
</dbReference>